<organism evidence="6 7">
    <name type="scientific">Clostridium combesii</name>
    <dbReference type="NCBI Taxonomy" id="39481"/>
    <lineage>
        <taxon>Bacteria</taxon>
        <taxon>Bacillati</taxon>
        <taxon>Bacillota</taxon>
        <taxon>Clostridia</taxon>
        <taxon>Eubacteriales</taxon>
        <taxon>Clostridiaceae</taxon>
        <taxon>Clostridium</taxon>
    </lineage>
</organism>
<dbReference type="InterPro" id="IPR046947">
    <property type="entry name" value="LytR-like"/>
</dbReference>
<comment type="function">
    <text evidence="2">May play the central regulatory role in sporulation. It may be an element of the effector pathway responsible for the activation of sporulation genes in response to nutritional stress. Spo0A may act in concert with spo0H (a sigma factor) to control the expression of some genes that are critical to the sporulation process.</text>
</comment>
<dbReference type="InterPro" id="IPR001789">
    <property type="entry name" value="Sig_transdc_resp-reg_receiver"/>
</dbReference>
<dbReference type="SMART" id="SM00448">
    <property type="entry name" value="REC"/>
    <property type="match status" value="1"/>
</dbReference>
<evidence type="ECO:0000259" key="4">
    <source>
        <dbReference type="PROSITE" id="PS50110"/>
    </source>
</evidence>
<feature type="modified residue" description="4-aspartylphosphate" evidence="3">
    <location>
        <position position="56"/>
    </location>
</feature>
<evidence type="ECO:0000259" key="5">
    <source>
        <dbReference type="PROSITE" id="PS50930"/>
    </source>
</evidence>
<dbReference type="GO" id="GO:0000156">
    <property type="term" value="F:phosphorelay response regulator activity"/>
    <property type="evidence" value="ECO:0007669"/>
    <property type="project" value="InterPro"/>
</dbReference>
<name>A0A2G7HLM3_9CLOT</name>
<reference evidence="6 7" key="1">
    <citation type="submission" date="2017-10" db="EMBL/GenBank/DDBJ databases">
        <title>Reclassification of Eubacterium combesii and discrepancies in the nomenclature of botulinum neurotoxin producing clostridia. Request for an Opinion.</title>
        <authorList>
            <person name="Dobritsa A.P."/>
            <person name="Kutumbaka K.K."/>
            <person name="Samadpour M."/>
        </authorList>
    </citation>
    <scope>NUCLEOTIDE SEQUENCE [LARGE SCALE GENOMIC DNA]</scope>
    <source>
        <strain evidence="6 7">DSM 20696</strain>
    </source>
</reference>
<dbReference type="PROSITE" id="PS50110">
    <property type="entry name" value="RESPONSE_REGULATORY"/>
    <property type="match status" value="1"/>
</dbReference>
<dbReference type="Gene3D" id="3.40.50.2300">
    <property type="match status" value="1"/>
</dbReference>
<dbReference type="SUPFAM" id="SSF52172">
    <property type="entry name" value="CheY-like"/>
    <property type="match status" value="1"/>
</dbReference>
<dbReference type="PROSITE" id="PS50930">
    <property type="entry name" value="HTH_LYTTR"/>
    <property type="match status" value="1"/>
</dbReference>
<dbReference type="Gene3D" id="2.40.50.1020">
    <property type="entry name" value="LytTr DNA-binding domain"/>
    <property type="match status" value="1"/>
</dbReference>
<evidence type="ECO:0000256" key="2">
    <source>
        <dbReference type="ARBA" id="ARBA00024867"/>
    </source>
</evidence>
<protein>
    <recommendedName>
        <fullName evidence="1">Stage 0 sporulation protein A homolog</fullName>
    </recommendedName>
</protein>
<evidence type="ECO:0000256" key="1">
    <source>
        <dbReference type="ARBA" id="ARBA00018672"/>
    </source>
</evidence>
<dbReference type="GO" id="GO:0003677">
    <property type="term" value="F:DNA binding"/>
    <property type="evidence" value="ECO:0007669"/>
    <property type="project" value="UniProtKB-KW"/>
</dbReference>
<dbReference type="SMART" id="SM00850">
    <property type="entry name" value="LytTR"/>
    <property type="match status" value="1"/>
</dbReference>
<dbReference type="InterPro" id="IPR007492">
    <property type="entry name" value="LytTR_DNA-bd_dom"/>
</dbReference>
<dbReference type="Pfam" id="PF00072">
    <property type="entry name" value="Response_reg"/>
    <property type="match status" value="1"/>
</dbReference>
<dbReference type="InterPro" id="IPR011006">
    <property type="entry name" value="CheY-like_superfamily"/>
</dbReference>
<feature type="domain" description="Response regulatory" evidence="4">
    <location>
        <begin position="3"/>
        <end position="119"/>
    </location>
</feature>
<keyword evidence="6" id="KW-0238">DNA-binding</keyword>
<keyword evidence="7" id="KW-1185">Reference proteome</keyword>
<evidence type="ECO:0000313" key="7">
    <source>
        <dbReference type="Proteomes" id="UP000231322"/>
    </source>
</evidence>
<accession>A0A2G7HLM3</accession>
<dbReference type="PANTHER" id="PTHR37299">
    <property type="entry name" value="TRANSCRIPTIONAL REGULATOR-RELATED"/>
    <property type="match status" value="1"/>
</dbReference>
<dbReference type="Proteomes" id="UP000231322">
    <property type="component" value="Unassembled WGS sequence"/>
</dbReference>
<gene>
    <name evidence="6" type="ORF">CS538_01275</name>
</gene>
<sequence length="235" mass="27867">MLKLAICDDEKNQREEIVGIIVEALRLKNKQYKISEFDSGEDLISSTDDFDIYFLDIKMDKLTGLEVAKKIRLINEEAVIVFITGLKDYVFDAFDVKAFHYILKPINESKLKDVLYSALLQFDKKDKFIIAKTISQATKIFLKDIMYIESQHRKLKIHTKNNIIEYYHKISDIEKELYGCNFFRCHKSYIVNLKYVESYDNVFITLINSEKIYVSKYRLDDFSKAFMYYLKNEVQ</sequence>
<dbReference type="RefSeq" id="WP_099837430.1">
    <property type="nucleotide sequence ID" value="NZ_PEIK01000001.1"/>
</dbReference>
<proteinExistence type="predicted"/>
<dbReference type="Pfam" id="PF04397">
    <property type="entry name" value="LytTR"/>
    <property type="match status" value="1"/>
</dbReference>
<dbReference type="AlphaFoldDB" id="A0A2G7HLM3"/>
<evidence type="ECO:0000256" key="3">
    <source>
        <dbReference type="PROSITE-ProRule" id="PRU00169"/>
    </source>
</evidence>
<dbReference type="PANTHER" id="PTHR37299:SF1">
    <property type="entry name" value="STAGE 0 SPORULATION PROTEIN A HOMOLOG"/>
    <property type="match status" value="1"/>
</dbReference>
<dbReference type="EMBL" id="PEIK01000001">
    <property type="protein sequence ID" value="PIH05979.1"/>
    <property type="molecule type" value="Genomic_DNA"/>
</dbReference>
<evidence type="ECO:0000313" key="6">
    <source>
        <dbReference type="EMBL" id="PIH05979.1"/>
    </source>
</evidence>
<keyword evidence="3" id="KW-0597">Phosphoprotein</keyword>
<comment type="caution">
    <text evidence="6">The sequence shown here is derived from an EMBL/GenBank/DDBJ whole genome shotgun (WGS) entry which is preliminary data.</text>
</comment>
<feature type="domain" description="HTH LytTR-type" evidence="5">
    <location>
        <begin position="129"/>
        <end position="228"/>
    </location>
</feature>